<name>A0A8J7M1T8_9BACT</name>
<keyword evidence="2" id="KW-1185">Reference proteome</keyword>
<dbReference type="EMBL" id="JAEMHM010000020">
    <property type="protein sequence ID" value="MBJ6727110.1"/>
    <property type="molecule type" value="Genomic_DNA"/>
</dbReference>
<dbReference type="RefSeq" id="WP_199386025.1">
    <property type="nucleotide sequence ID" value="NZ_JAEMHM010000020.1"/>
</dbReference>
<dbReference type="Proteomes" id="UP000636888">
    <property type="component" value="Unassembled WGS sequence"/>
</dbReference>
<reference evidence="1" key="1">
    <citation type="submission" date="2020-12" db="EMBL/GenBank/DDBJ databases">
        <title>Geomonas sp. Red875, isolated from river sediment.</title>
        <authorList>
            <person name="Xu Z."/>
            <person name="Zhang Z."/>
            <person name="Masuda Y."/>
            <person name="Itoh H."/>
            <person name="Senoo K."/>
        </authorList>
    </citation>
    <scope>NUCLEOTIDE SEQUENCE</scope>
    <source>
        <strain evidence="1">Red875</strain>
    </source>
</reference>
<proteinExistence type="predicted"/>
<dbReference type="AlphaFoldDB" id="A0A8J7M1T8"/>
<evidence type="ECO:0000313" key="2">
    <source>
        <dbReference type="Proteomes" id="UP000636888"/>
    </source>
</evidence>
<protein>
    <submittedName>
        <fullName evidence="1">Uncharacterized protein</fullName>
    </submittedName>
</protein>
<organism evidence="1 2">
    <name type="scientific">Geomesophilobacter sediminis</name>
    <dbReference type="NCBI Taxonomy" id="2798584"/>
    <lineage>
        <taxon>Bacteria</taxon>
        <taxon>Pseudomonadati</taxon>
        <taxon>Thermodesulfobacteriota</taxon>
        <taxon>Desulfuromonadia</taxon>
        <taxon>Geobacterales</taxon>
        <taxon>Geobacteraceae</taxon>
        <taxon>Geomesophilobacter</taxon>
    </lineage>
</organism>
<evidence type="ECO:0000313" key="1">
    <source>
        <dbReference type="EMBL" id="MBJ6727110.1"/>
    </source>
</evidence>
<accession>A0A8J7M1T8</accession>
<comment type="caution">
    <text evidence="1">The sequence shown here is derived from an EMBL/GenBank/DDBJ whole genome shotgun (WGS) entry which is preliminary data.</text>
</comment>
<gene>
    <name evidence="1" type="ORF">JFN93_20560</name>
</gene>
<sequence length="76" mass="8732">MQWSKIAKSWVGKLQNLVVKHGRRIERSNAKTICYIKRLSSAADGELRRIVRDESASLLRDTPKIRAAKFILCHRG</sequence>